<evidence type="ECO:0000313" key="7">
    <source>
        <dbReference type="WBParaSite" id="Gr19_v10_g13896.t1"/>
    </source>
</evidence>
<feature type="region of interest" description="Disordered" evidence="5">
    <location>
        <begin position="147"/>
        <end position="180"/>
    </location>
</feature>
<dbReference type="PANTHER" id="PTHR12483:SF106">
    <property type="entry name" value="COPPER TRANSPORT PROTEIN"/>
    <property type="match status" value="1"/>
</dbReference>
<keyword evidence="1 4" id="KW-0812">Transmembrane</keyword>
<sequence>MPTFHRCLPRANLTQQPASSINMNSAVAFSNVVVVVLFSFSPTFSNNFMLFSNSSLLSSLFGWWPDDFVQLLIQMSSSPVGSADGYAGPTLHFGEREYVVVGFWKIGSGLGLAASMLVVALIAVLHEAVLGLRFFLEREQTLFGPAKCRQHNNGGDDGNRRRRNTYVNSESAEQQQPQLNRRQRVRVEVRDIFRRSFTRERMLQALLYLVQWLLFIFAFVLVPCSTFNFSLIIAALVGKTVGYLLFIHSPAMESVERIASPSARGKSRKQNYECLKSCFSDQFIISSMNQFMADQQQEPVQACSVHVHGLISSMNQFMADQQQKPVHG</sequence>
<proteinExistence type="inferred from homology"/>
<dbReference type="WBParaSite" id="Gr19_v10_g13896.t1">
    <property type="protein sequence ID" value="Gr19_v10_g13896.t1"/>
    <property type="gene ID" value="Gr19_v10_g13896"/>
</dbReference>
<dbReference type="InterPro" id="IPR007274">
    <property type="entry name" value="Cop_transporter"/>
</dbReference>
<evidence type="ECO:0000256" key="3">
    <source>
        <dbReference type="ARBA" id="ARBA00023136"/>
    </source>
</evidence>
<comment type="subcellular location">
    <subcellularLocation>
        <location evidence="4">Membrane</location>
        <topology evidence="4">Multi-pass membrane protein</topology>
    </subcellularLocation>
</comment>
<evidence type="ECO:0000256" key="5">
    <source>
        <dbReference type="SAM" id="MobiDB-lite"/>
    </source>
</evidence>
<evidence type="ECO:0000256" key="2">
    <source>
        <dbReference type="ARBA" id="ARBA00022989"/>
    </source>
</evidence>
<keyword evidence="6" id="KW-1185">Reference proteome</keyword>
<comment type="caution">
    <text evidence="4">Lacks conserved residue(s) required for the propagation of feature annotation.</text>
</comment>
<feature type="transmembrane region" description="Helical" evidence="4">
    <location>
        <begin position="202"/>
        <end position="221"/>
    </location>
</feature>
<feature type="transmembrane region" description="Helical" evidence="4">
    <location>
        <begin position="227"/>
        <end position="247"/>
    </location>
</feature>
<protein>
    <recommendedName>
        <fullName evidence="4">Copper transport protein</fullName>
    </recommendedName>
</protein>
<keyword evidence="4" id="KW-0186">Copper</keyword>
<dbReference type="Proteomes" id="UP000887572">
    <property type="component" value="Unplaced"/>
</dbReference>
<dbReference type="GO" id="GO:0016020">
    <property type="term" value="C:membrane"/>
    <property type="evidence" value="ECO:0007669"/>
    <property type="project" value="UniProtKB-SubCell"/>
</dbReference>
<comment type="similarity">
    <text evidence="4">Belongs to the copper transporter (Ctr) (TC 1.A.56) family. SLC31A subfamily.</text>
</comment>
<dbReference type="GO" id="GO:0005375">
    <property type="term" value="F:copper ion transmembrane transporter activity"/>
    <property type="evidence" value="ECO:0007669"/>
    <property type="project" value="UniProtKB-UniRule"/>
</dbReference>
<accession>A0A914H521</accession>
<name>A0A914H521_GLORO</name>
<keyword evidence="2 4" id="KW-1133">Transmembrane helix</keyword>
<keyword evidence="4" id="KW-0187">Copper transport</keyword>
<feature type="compositionally biased region" description="Polar residues" evidence="5">
    <location>
        <begin position="165"/>
        <end position="180"/>
    </location>
</feature>
<reference evidence="7" key="1">
    <citation type="submission" date="2022-11" db="UniProtKB">
        <authorList>
            <consortium name="WormBaseParasite"/>
        </authorList>
    </citation>
    <scope>IDENTIFICATION</scope>
</reference>
<evidence type="ECO:0000256" key="1">
    <source>
        <dbReference type="ARBA" id="ARBA00022692"/>
    </source>
</evidence>
<dbReference type="PANTHER" id="PTHR12483">
    <property type="entry name" value="SOLUTE CARRIER FAMILY 31 COPPER TRANSPORTERS"/>
    <property type="match status" value="1"/>
</dbReference>
<dbReference type="AlphaFoldDB" id="A0A914H521"/>
<keyword evidence="4" id="KW-0813">Transport</keyword>
<organism evidence="6 7">
    <name type="scientific">Globodera rostochiensis</name>
    <name type="common">Golden nematode worm</name>
    <name type="synonym">Heterodera rostochiensis</name>
    <dbReference type="NCBI Taxonomy" id="31243"/>
    <lineage>
        <taxon>Eukaryota</taxon>
        <taxon>Metazoa</taxon>
        <taxon>Ecdysozoa</taxon>
        <taxon>Nematoda</taxon>
        <taxon>Chromadorea</taxon>
        <taxon>Rhabditida</taxon>
        <taxon>Tylenchina</taxon>
        <taxon>Tylenchomorpha</taxon>
        <taxon>Tylenchoidea</taxon>
        <taxon>Heteroderidae</taxon>
        <taxon>Heteroderinae</taxon>
        <taxon>Globodera</taxon>
    </lineage>
</organism>
<feature type="transmembrane region" description="Helical" evidence="4">
    <location>
        <begin position="112"/>
        <end position="136"/>
    </location>
</feature>
<feature type="transmembrane region" description="Helical" evidence="4">
    <location>
        <begin position="21"/>
        <end position="40"/>
    </location>
</feature>
<evidence type="ECO:0000256" key="4">
    <source>
        <dbReference type="RuleBase" id="RU367022"/>
    </source>
</evidence>
<keyword evidence="3 4" id="KW-0472">Membrane</keyword>
<keyword evidence="4" id="KW-0406">Ion transport</keyword>
<evidence type="ECO:0000313" key="6">
    <source>
        <dbReference type="Proteomes" id="UP000887572"/>
    </source>
</evidence>
<dbReference type="Pfam" id="PF04145">
    <property type="entry name" value="Ctr"/>
    <property type="match status" value="1"/>
</dbReference>